<comment type="caution">
    <text evidence="1">The sequence shown here is derived from an EMBL/GenBank/DDBJ whole genome shotgun (WGS) entry which is preliminary data.</text>
</comment>
<accession>A0ABQ5NHA1</accession>
<dbReference type="InterPro" id="IPR020288">
    <property type="entry name" value="Sheath_initiator"/>
</dbReference>
<dbReference type="Pfam" id="PF10934">
    <property type="entry name" value="Sheath_initiator"/>
    <property type="match status" value="1"/>
</dbReference>
<reference evidence="1" key="1">
    <citation type="submission" date="2022-08" db="EMBL/GenBank/DDBJ databases">
        <title>Draft genome sequence of Lysinibacillus sp. strain KH24.</title>
        <authorList>
            <person name="Kanbe H."/>
            <person name="Itoh H."/>
        </authorList>
    </citation>
    <scope>NUCLEOTIDE SEQUENCE</scope>
    <source>
        <strain evidence="1">KH24</strain>
    </source>
</reference>
<protein>
    <recommendedName>
        <fullName evidence="3">DUF2634 domain-containing protein</fullName>
    </recommendedName>
</protein>
<organism evidence="1 2">
    <name type="scientific">Lysinibacillus piscis</name>
    <dbReference type="NCBI Taxonomy" id="2518931"/>
    <lineage>
        <taxon>Bacteria</taxon>
        <taxon>Bacillati</taxon>
        <taxon>Bacillota</taxon>
        <taxon>Bacilli</taxon>
        <taxon>Bacillales</taxon>
        <taxon>Bacillaceae</taxon>
        <taxon>Lysinibacillus</taxon>
    </lineage>
</organism>
<sequence>MVVPTDGITITPDIEVMDAAQLPTRTYKLDFVKGRCGGFIDSQKAMEQAIFKVLNTVRFKHLIYSDNYGFENMIGQDELYVRGDLGRRIQEALLQDERITSLSNFTLEFVTKEDVLVDFVAHTIYGDVQLLKEAVRLA</sequence>
<dbReference type="EMBL" id="BRZA01000001">
    <property type="protein sequence ID" value="GLC87483.1"/>
    <property type="molecule type" value="Genomic_DNA"/>
</dbReference>
<proteinExistence type="predicted"/>
<evidence type="ECO:0008006" key="3">
    <source>
        <dbReference type="Google" id="ProtNLM"/>
    </source>
</evidence>
<dbReference type="RefSeq" id="WP_264987203.1">
    <property type="nucleotide sequence ID" value="NZ_BRZA01000001.1"/>
</dbReference>
<dbReference type="Proteomes" id="UP001065593">
    <property type="component" value="Unassembled WGS sequence"/>
</dbReference>
<evidence type="ECO:0000313" key="2">
    <source>
        <dbReference type="Proteomes" id="UP001065593"/>
    </source>
</evidence>
<name>A0ABQ5NHA1_9BACI</name>
<gene>
    <name evidence="1" type="ORF">LYSBPC_06100</name>
</gene>
<keyword evidence="2" id="KW-1185">Reference proteome</keyword>
<evidence type="ECO:0000313" key="1">
    <source>
        <dbReference type="EMBL" id="GLC87483.1"/>
    </source>
</evidence>